<evidence type="ECO:0000256" key="6">
    <source>
        <dbReference type="SAM" id="Coils"/>
    </source>
</evidence>
<dbReference type="PANTHER" id="PTHR31429:SF117">
    <property type="entry name" value="OS05G0567200 PROTEIN"/>
    <property type="match status" value="1"/>
</dbReference>
<comment type="caution">
    <text evidence="9">The sequence shown here is derived from an EMBL/GenBank/DDBJ whole genome shotgun (WGS) entry which is preliminary data.</text>
</comment>
<evidence type="ECO:0000256" key="4">
    <source>
        <dbReference type="ARBA" id="ARBA00023163"/>
    </source>
</evidence>
<name>A0A921U582_SORBI</name>
<dbReference type="InterPro" id="IPR003657">
    <property type="entry name" value="WRKY_dom"/>
</dbReference>
<feature type="compositionally biased region" description="Low complexity" evidence="7">
    <location>
        <begin position="424"/>
        <end position="445"/>
    </location>
</feature>
<keyword evidence="4" id="KW-0804">Transcription</keyword>
<evidence type="ECO:0000259" key="8">
    <source>
        <dbReference type="PROSITE" id="PS50811"/>
    </source>
</evidence>
<dbReference type="Pfam" id="PF03106">
    <property type="entry name" value="WRKY"/>
    <property type="match status" value="1"/>
</dbReference>
<feature type="domain" description="WRKY" evidence="8">
    <location>
        <begin position="292"/>
        <end position="353"/>
    </location>
</feature>
<feature type="region of interest" description="Disordered" evidence="7">
    <location>
        <begin position="252"/>
        <end position="281"/>
    </location>
</feature>
<keyword evidence="6" id="KW-0175">Coiled coil</keyword>
<accession>A0A921U582</accession>
<reference evidence="9" key="1">
    <citation type="journal article" date="2019" name="BMC Genomics">
        <title>A new reference genome for Sorghum bicolor reveals high levels of sequence similarity between sweet and grain genotypes: implications for the genetics of sugar metabolism.</title>
        <authorList>
            <person name="Cooper E.A."/>
            <person name="Brenton Z.W."/>
            <person name="Flinn B.S."/>
            <person name="Jenkins J."/>
            <person name="Shu S."/>
            <person name="Flowers D."/>
            <person name="Luo F."/>
            <person name="Wang Y."/>
            <person name="Xia P."/>
            <person name="Barry K."/>
            <person name="Daum C."/>
            <person name="Lipzen A."/>
            <person name="Yoshinaga Y."/>
            <person name="Schmutz J."/>
            <person name="Saski C."/>
            <person name="Vermerris W."/>
            <person name="Kresovich S."/>
        </authorList>
    </citation>
    <scope>NUCLEOTIDE SEQUENCE</scope>
</reference>
<proteinExistence type="predicted"/>
<dbReference type="AlphaFoldDB" id="A0A921U582"/>
<evidence type="ECO:0000256" key="3">
    <source>
        <dbReference type="ARBA" id="ARBA00023125"/>
    </source>
</evidence>
<dbReference type="Gene3D" id="2.20.25.80">
    <property type="entry name" value="WRKY domain"/>
    <property type="match status" value="1"/>
</dbReference>
<feature type="region of interest" description="Disordered" evidence="7">
    <location>
        <begin position="522"/>
        <end position="560"/>
    </location>
</feature>
<reference evidence="9" key="2">
    <citation type="submission" date="2020-10" db="EMBL/GenBank/DDBJ databases">
        <authorList>
            <person name="Cooper E.A."/>
            <person name="Brenton Z.W."/>
            <person name="Flinn B.S."/>
            <person name="Jenkins J."/>
            <person name="Shu S."/>
            <person name="Flowers D."/>
            <person name="Luo F."/>
            <person name="Wang Y."/>
            <person name="Xia P."/>
            <person name="Barry K."/>
            <person name="Daum C."/>
            <person name="Lipzen A."/>
            <person name="Yoshinaga Y."/>
            <person name="Schmutz J."/>
            <person name="Saski C."/>
            <person name="Vermerris W."/>
            <person name="Kresovich S."/>
        </authorList>
    </citation>
    <scope>NUCLEOTIDE SEQUENCE</scope>
</reference>
<dbReference type="EMBL" id="CM027688">
    <property type="protein sequence ID" value="KAG0519252.1"/>
    <property type="molecule type" value="Genomic_DNA"/>
</dbReference>
<keyword evidence="2" id="KW-0805">Transcription regulation</keyword>
<dbReference type="Proteomes" id="UP000807115">
    <property type="component" value="Chromosome 9"/>
</dbReference>
<evidence type="ECO:0000313" key="9">
    <source>
        <dbReference type="EMBL" id="KAG0519252.1"/>
    </source>
</evidence>
<keyword evidence="5" id="KW-0539">Nucleus</keyword>
<feature type="region of interest" description="Disordered" evidence="7">
    <location>
        <begin position="419"/>
        <end position="450"/>
    </location>
</feature>
<feature type="coiled-coil region" evidence="6">
    <location>
        <begin position="99"/>
        <end position="126"/>
    </location>
</feature>
<dbReference type="PROSITE" id="PS50811">
    <property type="entry name" value="WRKY"/>
    <property type="match status" value="1"/>
</dbReference>
<organism evidence="9 10">
    <name type="scientific">Sorghum bicolor</name>
    <name type="common">Sorghum</name>
    <name type="synonym">Sorghum vulgare</name>
    <dbReference type="NCBI Taxonomy" id="4558"/>
    <lineage>
        <taxon>Eukaryota</taxon>
        <taxon>Viridiplantae</taxon>
        <taxon>Streptophyta</taxon>
        <taxon>Embryophyta</taxon>
        <taxon>Tracheophyta</taxon>
        <taxon>Spermatophyta</taxon>
        <taxon>Magnoliopsida</taxon>
        <taxon>Liliopsida</taxon>
        <taxon>Poales</taxon>
        <taxon>Poaceae</taxon>
        <taxon>PACMAD clade</taxon>
        <taxon>Panicoideae</taxon>
        <taxon>Andropogonodae</taxon>
        <taxon>Andropogoneae</taxon>
        <taxon>Sorghinae</taxon>
        <taxon>Sorghum</taxon>
    </lineage>
</organism>
<evidence type="ECO:0000313" key="10">
    <source>
        <dbReference type="Proteomes" id="UP000807115"/>
    </source>
</evidence>
<dbReference type="SUPFAM" id="SSF118290">
    <property type="entry name" value="WRKY DNA-binding domain"/>
    <property type="match status" value="1"/>
</dbReference>
<dbReference type="GO" id="GO:0043565">
    <property type="term" value="F:sequence-specific DNA binding"/>
    <property type="evidence" value="ECO:0007669"/>
    <property type="project" value="InterPro"/>
</dbReference>
<sequence length="560" mass="58232">MESSYLGKRRLNGGADRETTTARAPAASSFLPAAAMGYEYGDAAEAADHHHLPRRVAAGEMDFFKKERKDAAAAAALAAFVPSSSDEHGIKEDDLTINLALAKFELGRLNEENKQLKDMLSRMTIKFNAFQVQMPVYTTLMQQQQQRTNNHQALLRGAPGHELMNVDPETKDHQEGSGGSHLLPRQFISSLGTAPDDPLRSVGSDAMHGGGNSSGSSTSNAEPPPPQPLDYCPGNGLMVSSKEMMPLPAFEHGHQQPQQHLAHEMGSSSRADEPPQPHHLAAAQQGWLSNKINDGCQWRKYGQKMAKGNPCPRAYYRCTMAAGCPVRKQVQRCAEDRTVVITTYEGHHNHPLPPAAMPMASTTAAAASMLLSGSMPSADGGSLMAGSNFLARAVLPCSSNVATISASAPFPTVTLDLTQPPPGAASASASAFAQPPASAPAQARATGTEPSQLQAALADAAGRPMPLTTQLFGQKLYDPSSKAPAAQADAAGDTVSAAAVIASDPNFTAMLAAAIKSYIGSSGSGSNGAGGSSGTTVLPPAGASSAGDSSRDDKVGEQGS</sequence>
<gene>
    <name evidence="9" type="ORF">BDA96_09G248500</name>
</gene>
<feature type="compositionally biased region" description="Gly residues" evidence="7">
    <location>
        <begin position="522"/>
        <end position="533"/>
    </location>
</feature>
<evidence type="ECO:0000256" key="5">
    <source>
        <dbReference type="ARBA" id="ARBA00023242"/>
    </source>
</evidence>
<dbReference type="InterPro" id="IPR044810">
    <property type="entry name" value="WRKY_plant"/>
</dbReference>
<comment type="subcellular location">
    <subcellularLocation>
        <location evidence="1">Nucleus</location>
    </subcellularLocation>
</comment>
<feature type="compositionally biased region" description="Basic and acidic residues" evidence="7">
    <location>
        <begin position="549"/>
        <end position="560"/>
    </location>
</feature>
<keyword evidence="3" id="KW-0238">DNA-binding</keyword>
<dbReference type="SMART" id="SM00774">
    <property type="entry name" value="WRKY"/>
    <property type="match status" value="1"/>
</dbReference>
<dbReference type="InterPro" id="IPR036576">
    <property type="entry name" value="WRKY_dom_sf"/>
</dbReference>
<dbReference type="PANTHER" id="PTHR31429">
    <property type="entry name" value="WRKY TRANSCRIPTION FACTOR 36-RELATED"/>
    <property type="match status" value="1"/>
</dbReference>
<dbReference type="GO" id="GO:0003700">
    <property type="term" value="F:DNA-binding transcription factor activity"/>
    <property type="evidence" value="ECO:0007669"/>
    <property type="project" value="InterPro"/>
</dbReference>
<evidence type="ECO:0000256" key="1">
    <source>
        <dbReference type="ARBA" id="ARBA00004123"/>
    </source>
</evidence>
<dbReference type="GO" id="GO:0005634">
    <property type="term" value="C:nucleus"/>
    <property type="evidence" value="ECO:0007669"/>
    <property type="project" value="UniProtKB-SubCell"/>
</dbReference>
<feature type="region of interest" description="Disordered" evidence="7">
    <location>
        <begin position="162"/>
        <end position="237"/>
    </location>
</feature>
<protein>
    <recommendedName>
        <fullName evidence="8">WRKY domain-containing protein</fullName>
    </recommendedName>
</protein>
<feature type="region of interest" description="Disordered" evidence="7">
    <location>
        <begin position="1"/>
        <end position="26"/>
    </location>
</feature>
<evidence type="ECO:0000256" key="2">
    <source>
        <dbReference type="ARBA" id="ARBA00023015"/>
    </source>
</evidence>
<evidence type="ECO:0000256" key="7">
    <source>
        <dbReference type="SAM" id="MobiDB-lite"/>
    </source>
</evidence>